<dbReference type="InterPro" id="IPR045864">
    <property type="entry name" value="aa-tRNA-synth_II/BPL/LPL"/>
</dbReference>
<dbReference type="PANTHER" id="PTHR11451:SF46">
    <property type="entry name" value="THREONINE--TRNA LIGASE"/>
    <property type="match status" value="1"/>
</dbReference>
<name>R8BT89_PHAM7</name>
<dbReference type="GO" id="GO:0004829">
    <property type="term" value="F:threonine-tRNA ligase activity"/>
    <property type="evidence" value="ECO:0007669"/>
    <property type="project" value="UniProtKB-EC"/>
</dbReference>
<dbReference type="HAMAP" id="MF_00184">
    <property type="entry name" value="Thr_tRNA_synth"/>
    <property type="match status" value="1"/>
</dbReference>
<dbReference type="CDD" id="cd00860">
    <property type="entry name" value="ThrRS_anticodon"/>
    <property type="match status" value="1"/>
</dbReference>
<keyword evidence="16" id="KW-1185">Reference proteome</keyword>
<dbReference type="SUPFAM" id="SSF55186">
    <property type="entry name" value="ThrRS/AlaRS common domain"/>
    <property type="match status" value="1"/>
</dbReference>
<dbReference type="GeneID" id="19322120"/>
<gene>
    <name evidence="15" type="ORF">UCRPA7_1921</name>
</gene>
<evidence type="ECO:0000256" key="7">
    <source>
        <dbReference type="ARBA" id="ARBA00022840"/>
    </source>
</evidence>
<dbReference type="InterPro" id="IPR036621">
    <property type="entry name" value="Anticodon-bd_dom_sf"/>
</dbReference>
<sequence length="776" mass="88257">MAKKDKKAAASDAAAAASGPVEMNPPPSFLQDRIALFDKLKLRYDEELAKKPREPIMITMPDGSVKPGVAYETTPADIAKGISNSLFKRTVVARLDGDSEQLWDLERPLERSCKLELLDFNDPQGKFVFWHSSAHILGEACERRFGCSLCIGPPVDSGFYYEMALPDGSAVQNTDWAPLESIVGKIVKEKQKFQRLLMSKDELLEMFKYNKYKQHIIKDKIADGTFTTVYRNGPLIDLCRGPHVPDTGRIESFAIMKNSASYFLGDAKNDSLQRIYGVSFPDKKLMAEHKKFLEEAAKRDHRKIGQDQELFFFDPVSPGSAFWLPHGTRIYNTILAYVREQYHKRHYHEVITPNMFNAELWKQSGHWAHYQEDMFILDVEKDKFGLKPMNCPSHAKMFAHRERSHRELPWRVADFGVLHRNEASGALSGLTRVRRFQQDDAHIFCREDQIKQEVSDLFDFLREMYGMLGLTFKLRLSTRPEDFMGHVETWDKAEDNLREALDEFAKTEGGVPWELNPGDGAFYGPKIDIAIMDCLNREWQCATIQLDFVQPENFNLEYMTAESSVQPKSQAEDKAAAGTTALPVRQKPAEAAVESSAAAPAAGDNKEVKKNYKKPLTPGCARPVMIHRAMAGSIERFTAILCEHFAGKWPYWLSPRQIMVIPVGKGFIDYAKEVQTIMEKNHMYVDVDDSGETLPKKIRRAQLAQYNFVFVVGAEEQENRQVNVRYRDDTSTQDRGKPVPLDEAVQKLIKLRDERAVYNPFPAAKTEGDAKAEKTA</sequence>
<dbReference type="AlphaFoldDB" id="R8BT89"/>
<evidence type="ECO:0000256" key="1">
    <source>
        <dbReference type="ARBA" id="ARBA00004496"/>
    </source>
</evidence>
<dbReference type="KEGG" id="tmn:UCRPA7_1921"/>
<proteinExistence type="inferred from homology"/>
<dbReference type="HOGENOM" id="CLU_008554_0_1_1"/>
<comment type="subcellular location">
    <subcellularLocation>
        <location evidence="1">Cytoplasm</location>
    </subcellularLocation>
</comment>
<dbReference type="InterPro" id="IPR012947">
    <property type="entry name" value="tRNA_SAD"/>
</dbReference>
<evidence type="ECO:0000259" key="13">
    <source>
        <dbReference type="PROSITE" id="PS50862"/>
    </source>
</evidence>
<dbReference type="PRINTS" id="PR01047">
    <property type="entry name" value="TRNASYNTHTHR"/>
</dbReference>
<evidence type="ECO:0000256" key="11">
    <source>
        <dbReference type="ARBA" id="ARBA00049515"/>
    </source>
</evidence>
<keyword evidence="7" id="KW-0067">ATP-binding</keyword>
<dbReference type="PANTHER" id="PTHR11451">
    <property type="entry name" value="THREONINE-TRNA LIGASE"/>
    <property type="match status" value="1"/>
</dbReference>
<evidence type="ECO:0000313" key="15">
    <source>
        <dbReference type="EMBL" id="EOO02561.1"/>
    </source>
</evidence>
<feature type="region of interest" description="Disordered" evidence="12">
    <location>
        <begin position="1"/>
        <end position="26"/>
    </location>
</feature>
<dbReference type="InterPro" id="IPR004154">
    <property type="entry name" value="Anticodon-bd"/>
</dbReference>
<evidence type="ECO:0000256" key="4">
    <source>
        <dbReference type="ARBA" id="ARBA00022490"/>
    </source>
</evidence>
<dbReference type="InterPro" id="IPR033728">
    <property type="entry name" value="ThrRS_core"/>
</dbReference>
<evidence type="ECO:0000256" key="10">
    <source>
        <dbReference type="ARBA" id="ARBA00031900"/>
    </source>
</evidence>
<dbReference type="Pfam" id="PF00587">
    <property type="entry name" value="tRNA-synt_2b"/>
    <property type="match status" value="1"/>
</dbReference>
<evidence type="ECO:0000313" key="16">
    <source>
        <dbReference type="Proteomes" id="UP000014074"/>
    </source>
</evidence>
<keyword evidence="6" id="KW-0547">Nucleotide-binding</keyword>
<evidence type="ECO:0000256" key="8">
    <source>
        <dbReference type="ARBA" id="ARBA00022917"/>
    </source>
</evidence>
<evidence type="ECO:0000256" key="6">
    <source>
        <dbReference type="ARBA" id="ARBA00022741"/>
    </source>
</evidence>
<feature type="domain" description="Aminoacyl-transfer RNA synthetases class-II family profile" evidence="13">
    <location>
        <begin position="316"/>
        <end position="650"/>
    </location>
</feature>
<dbReference type="Pfam" id="PF07973">
    <property type="entry name" value="tRNA_SAD"/>
    <property type="match status" value="1"/>
</dbReference>
<evidence type="ECO:0000256" key="3">
    <source>
        <dbReference type="ARBA" id="ARBA00013163"/>
    </source>
</evidence>
<dbReference type="PROSITE" id="PS51880">
    <property type="entry name" value="TGS"/>
    <property type="match status" value="1"/>
</dbReference>
<evidence type="ECO:0000256" key="9">
    <source>
        <dbReference type="ARBA" id="ARBA00023146"/>
    </source>
</evidence>
<dbReference type="RefSeq" id="XP_007912690.1">
    <property type="nucleotide sequence ID" value="XM_007914499.1"/>
</dbReference>
<keyword evidence="9 15" id="KW-0030">Aminoacyl-tRNA synthetase</keyword>
<dbReference type="InterPro" id="IPR047246">
    <property type="entry name" value="ThrRS_anticodon"/>
</dbReference>
<dbReference type="GO" id="GO:0005739">
    <property type="term" value="C:mitochondrion"/>
    <property type="evidence" value="ECO:0007669"/>
    <property type="project" value="TreeGrafter"/>
</dbReference>
<keyword evidence="5" id="KW-0436">Ligase</keyword>
<organism evidence="15 16">
    <name type="scientific">Phaeoacremonium minimum (strain UCR-PA7)</name>
    <name type="common">Esca disease fungus</name>
    <name type="synonym">Togninia minima</name>
    <dbReference type="NCBI Taxonomy" id="1286976"/>
    <lineage>
        <taxon>Eukaryota</taxon>
        <taxon>Fungi</taxon>
        <taxon>Dikarya</taxon>
        <taxon>Ascomycota</taxon>
        <taxon>Pezizomycotina</taxon>
        <taxon>Sordariomycetes</taxon>
        <taxon>Sordariomycetidae</taxon>
        <taxon>Togniniales</taxon>
        <taxon>Togniniaceae</taxon>
        <taxon>Phaeoacremonium</taxon>
    </lineage>
</organism>
<evidence type="ECO:0000259" key="14">
    <source>
        <dbReference type="PROSITE" id="PS51880"/>
    </source>
</evidence>
<evidence type="ECO:0000256" key="5">
    <source>
        <dbReference type="ARBA" id="ARBA00022598"/>
    </source>
</evidence>
<dbReference type="InterPro" id="IPR006195">
    <property type="entry name" value="aa-tRNA-synth_II"/>
</dbReference>
<dbReference type="SUPFAM" id="SSF81271">
    <property type="entry name" value="TGS-like"/>
    <property type="match status" value="1"/>
</dbReference>
<dbReference type="SUPFAM" id="SSF55681">
    <property type="entry name" value="Class II aaRS and biotin synthetases"/>
    <property type="match status" value="1"/>
</dbReference>
<accession>R8BT89</accession>
<dbReference type="Pfam" id="PF02824">
    <property type="entry name" value="TGS"/>
    <property type="match status" value="1"/>
</dbReference>
<comment type="similarity">
    <text evidence="2">Belongs to the class-II aminoacyl-tRNA synthetase family.</text>
</comment>
<feature type="region of interest" description="Disordered" evidence="12">
    <location>
        <begin position="590"/>
        <end position="612"/>
    </location>
</feature>
<reference evidence="16" key="1">
    <citation type="journal article" date="2013" name="Genome Announc.">
        <title>Draft genome sequence of the ascomycete Phaeoacremonium aleophilum strain UCR-PA7, a causal agent of the esca disease complex in grapevines.</title>
        <authorList>
            <person name="Blanco-Ulate B."/>
            <person name="Rolshausen P."/>
            <person name="Cantu D."/>
        </authorList>
    </citation>
    <scope>NUCLEOTIDE SEQUENCE [LARGE SCALE GENOMIC DNA]</scope>
    <source>
        <strain evidence="16">UCR-PA7</strain>
    </source>
</reference>
<feature type="compositionally biased region" description="Low complexity" evidence="12">
    <location>
        <begin position="590"/>
        <end position="602"/>
    </location>
</feature>
<dbReference type="InterPro" id="IPR002320">
    <property type="entry name" value="Thr-tRNA-ligase_IIa"/>
</dbReference>
<dbReference type="Gene3D" id="3.30.980.10">
    <property type="entry name" value="Threonyl-trna Synthetase, Chain A, domain 2"/>
    <property type="match status" value="1"/>
</dbReference>
<protein>
    <recommendedName>
        <fullName evidence="3">threonine--tRNA ligase</fullName>
        <ecNumber evidence="3">6.1.1.3</ecNumber>
    </recommendedName>
    <alternativeName>
        <fullName evidence="10">Threonyl-tRNA synthetase</fullName>
    </alternativeName>
</protein>
<evidence type="ECO:0000256" key="12">
    <source>
        <dbReference type="SAM" id="MobiDB-lite"/>
    </source>
</evidence>
<dbReference type="InterPro" id="IPR012675">
    <property type="entry name" value="Beta-grasp_dom_sf"/>
</dbReference>
<dbReference type="GO" id="GO:0006435">
    <property type="term" value="P:threonyl-tRNA aminoacylation"/>
    <property type="evidence" value="ECO:0007669"/>
    <property type="project" value="EnsemblFungi"/>
</dbReference>
<dbReference type="Proteomes" id="UP000014074">
    <property type="component" value="Unassembled WGS sequence"/>
</dbReference>
<dbReference type="InterPro" id="IPR012676">
    <property type="entry name" value="TGS-like"/>
</dbReference>
<dbReference type="Pfam" id="PF03129">
    <property type="entry name" value="HGTP_anticodon"/>
    <property type="match status" value="1"/>
</dbReference>
<dbReference type="PROSITE" id="PS50862">
    <property type="entry name" value="AA_TRNA_LIGASE_II"/>
    <property type="match status" value="1"/>
</dbReference>
<dbReference type="EMBL" id="KB932913">
    <property type="protein sequence ID" value="EOO02561.1"/>
    <property type="molecule type" value="Genomic_DNA"/>
</dbReference>
<dbReference type="SMART" id="SM00863">
    <property type="entry name" value="tRNA_SAD"/>
    <property type="match status" value="1"/>
</dbReference>
<dbReference type="GO" id="GO:1990825">
    <property type="term" value="F:sequence-specific mRNA binding"/>
    <property type="evidence" value="ECO:0007669"/>
    <property type="project" value="EnsemblFungi"/>
</dbReference>
<dbReference type="GO" id="GO:0005524">
    <property type="term" value="F:ATP binding"/>
    <property type="evidence" value="ECO:0007669"/>
    <property type="project" value="UniProtKB-KW"/>
</dbReference>
<dbReference type="Gene3D" id="3.40.50.800">
    <property type="entry name" value="Anticodon-binding domain"/>
    <property type="match status" value="1"/>
</dbReference>
<dbReference type="InterPro" id="IPR004095">
    <property type="entry name" value="TGS"/>
</dbReference>
<dbReference type="InterPro" id="IPR018163">
    <property type="entry name" value="Thr/Ala-tRNA-synth_IIc_edit"/>
</dbReference>
<dbReference type="InterPro" id="IPR002314">
    <property type="entry name" value="aa-tRNA-synt_IIb"/>
</dbReference>
<dbReference type="Gene3D" id="3.30.930.10">
    <property type="entry name" value="Bira Bifunctional Protein, Domain 2"/>
    <property type="match status" value="1"/>
</dbReference>
<evidence type="ECO:0000256" key="2">
    <source>
        <dbReference type="ARBA" id="ARBA00008226"/>
    </source>
</evidence>
<dbReference type="eggNOG" id="KOG1637">
    <property type="taxonomic scope" value="Eukaryota"/>
</dbReference>
<dbReference type="SUPFAM" id="SSF52954">
    <property type="entry name" value="Class II aaRS ABD-related"/>
    <property type="match status" value="1"/>
</dbReference>
<comment type="catalytic activity">
    <reaction evidence="11">
        <text>tRNA(Thr) + L-threonine + ATP = L-threonyl-tRNA(Thr) + AMP + diphosphate + H(+)</text>
        <dbReference type="Rhea" id="RHEA:24624"/>
        <dbReference type="Rhea" id="RHEA-COMP:9670"/>
        <dbReference type="Rhea" id="RHEA-COMP:9704"/>
        <dbReference type="ChEBI" id="CHEBI:15378"/>
        <dbReference type="ChEBI" id="CHEBI:30616"/>
        <dbReference type="ChEBI" id="CHEBI:33019"/>
        <dbReference type="ChEBI" id="CHEBI:57926"/>
        <dbReference type="ChEBI" id="CHEBI:78442"/>
        <dbReference type="ChEBI" id="CHEBI:78534"/>
        <dbReference type="ChEBI" id="CHEBI:456215"/>
        <dbReference type="EC" id="6.1.1.3"/>
    </reaction>
</comment>
<dbReference type="CDD" id="cd01667">
    <property type="entry name" value="TGS_ThrRS"/>
    <property type="match status" value="1"/>
</dbReference>
<dbReference type="FunFam" id="3.10.20.30:FF:000006">
    <property type="entry name" value="Threonine--tRNA ligase, cytoplasmic"/>
    <property type="match status" value="1"/>
</dbReference>
<dbReference type="FunFam" id="3.30.980.10:FF:000005">
    <property type="entry name" value="Threonyl-tRNA synthetase, mitochondrial"/>
    <property type="match status" value="1"/>
</dbReference>
<dbReference type="OrthoDB" id="5423599at2759"/>
<dbReference type="EC" id="6.1.1.3" evidence="3"/>
<keyword evidence="4" id="KW-0963">Cytoplasm</keyword>
<dbReference type="CDD" id="cd00771">
    <property type="entry name" value="ThrRS_core"/>
    <property type="match status" value="1"/>
</dbReference>
<dbReference type="Gene3D" id="3.10.20.30">
    <property type="match status" value="1"/>
</dbReference>
<feature type="domain" description="TGS" evidence="14">
    <location>
        <begin position="54"/>
        <end position="119"/>
    </location>
</feature>
<keyword evidence="8" id="KW-0648">Protein biosynthesis</keyword>
<dbReference type="NCBIfam" id="TIGR00418">
    <property type="entry name" value="thrS"/>
    <property type="match status" value="1"/>
</dbReference>
<dbReference type="FunFam" id="3.40.50.800:FF:000003">
    <property type="entry name" value="Threonine--tRNA ligase 2, cytoplasmic"/>
    <property type="match status" value="1"/>
</dbReference>